<gene>
    <name evidence="1" type="ORF">OBE_05408</name>
</gene>
<organism evidence="1">
    <name type="scientific">human gut metagenome</name>
    <dbReference type="NCBI Taxonomy" id="408170"/>
    <lineage>
        <taxon>unclassified sequences</taxon>
        <taxon>metagenomes</taxon>
        <taxon>organismal metagenomes</taxon>
    </lineage>
</organism>
<accession>K1T3H3</accession>
<proteinExistence type="predicted"/>
<comment type="caution">
    <text evidence="1">The sequence shown here is derived from an EMBL/GenBank/DDBJ whole genome shotgun (WGS) entry which is preliminary data.</text>
</comment>
<dbReference type="EMBL" id="AJWZ01003694">
    <property type="protein sequence ID" value="EKC67517.1"/>
    <property type="molecule type" value="Genomic_DNA"/>
</dbReference>
<dbReference type="GO" id="GO:0016301">
    <property type="term" value="F:kinase activity"/>
    <property type="evidence" value="ECO:0007669"/>
    <property type="project" value="UniProtKB-KW"/>
</dbReference>
<protein>
    <submittedName>
        <fullName evidence="1">Phosphoribulokinase/uridine kinase</fullName>
    </submittedName>
</protein>
<feature type="non-terminal residue" evidence="1">
    <location>
        <position position="1"/>
    </location>
</feature>
<dbReference type="AlphaFoldDB" id="K1T3H3"/>
<keyword evidence="1" id="KW-0808">Transferase</keyword>
<keyword evidence="1" id="KW-0418">Kinase</keyword>
<name>K1T3H3_9ZZZZ</name>
<sequence length="76" mass="8737">FQEDADAMFNSVLIYELAVLKQFAEPLLFQIDKGEPEYYEAKRLLKFLEYFLGVTSESLPNNSLCREFVGGSCFNV</sequence>
<evidence type="ECO:0000313" key="1">
    <source>
        <dbReference type="EMBL" id="EKC67517.1"/>
    </source>
</evidence>
<reference evidence="1" key="1">
    <citation type="journal article" date="2013" name="Environ. Microbiol.">
        <title>Microbiota from the distal guts of lean and obese adolescents exhibit partial functional redundancy besides clear differences in community structure.</title>
        <authorList>
            <person name="Ferrer M."/>
            <person name="Ruiz A."/>
            <person name="Lanza F."/>
            <person name="Haange S.B."/>
            <person name="Oberbach A."/>
            <person name="Till H."/>
            <person name="Bargiela R."/>
            <person name="Campoy C."/>
            <person name="Segura M.T."/>
            <person name="Richter M."/>
            <person name="von Bergen M."/>
            <person name="Seifert J."/>
            <person name="Suarez A."/>
        </authorList>
    </citation>
    <scope>NUCLEOTIDE SEQUENCE</scope>
</reference>